<feature type="compositionally biased region" description="Pro residues" evidence="1">
    <location>
        <begin position="29"/>
        <end position="43"/>
    </location>
</feature>
<name>A0ABR3YTH6_9PEZI</name>
<feature type="compositionally biased region" description="Low complexity" evidence="1">
    <location>
        <begin position="44"/>
        <end position="64"/>
    </location>
</feature>
<comment type="caution">
    <text evidence="2">The sequence shown here is derived from an EMBL/GenBank/DDBJ whole genome shotgun (WGS) entry which is preliminary data.</text>
</comment>
<keyword evidence="3" id="KW-1185">Reference proteome</keyword>
<evidence type="ECO:0000256" key="1">
    <source>
        <dbReference type="SAM" id="MobiDB-lite"/>
    </source>
</evidence>
<dbReference type="EMBL" id="JAWDJO010000161">
    <property type="protein sequence ID" value="KAL1891150.1"/>
    <property type="molecule type" value="Genomic_DNA"/>
</dbReference>
<dbReference type="Proteomes" id="UP001583280">
    <property type="component" value="Unassembled WGS sequence"/>
</dbReference>
<feature type="region of interest" description="Disordered" evidence="1">
    <location>
        <begin position="125"/>
        <end position="150"/>
    </location>
</feature>
<protein>
    <submittedName>
        <fullName evidence="2">Uncharacterized protein</fullName>
    </submittedName>
</protein>
<feature type="compositionally biased region" description="Acidic residues" evidence="1">
    <location>
        <begin position="141"/>
        <end position="150"/>
    </location>
</feature>
<sequence length="150" mass="16219">MTVSKSSSFSRFFRSLKFSSTSTATASPPQSPLSSPPQSPPPSSKSGIFKTSSTSSSSSSSSSLGSLVAFTGRLFRKPRPDPREIVFTETNLQHQQMLSGFTISFGRRGSWATCDREGISPCTSRVHLPLDPMGQQAIDRNDEDVDPLQV</sequence>
<accession>A0ABR3YTH6</accession>
<gene>
    <name evidence="2" type="ORF">Cpir12675_005086</name>
</gene>
<evidence type="ECO:0000313" key="2">
    <source>
        <dbReference type="EMBL" id="KAL1891150.1"/>
    </source>
</evidence>
<feature type="compositionally biased region" description="Low complexity" evidence="1">
    <location>
        <begin position="19"/>
        <end position="28"/>
    </location>
</feature>
<evidence type="ECO:0000313" key="3">
    <source>
        <dbReference type="Proteomes" id="UP001583280"/>
    </source>
</evidence>
<organism evidence="2 3">
    <name type="scientific">Ceratocystis pirilliformis</name>
    <dbReference type="NCBI Taxonomy" id="259994"/>
    <lineage>
        <taxon>Eukaryota</taxon>
        <taxon>Fungi</taxon>
        <taxon>Dikarya</taxon>
        <taxon>Ascomycota</taxon>
        <taxon>Pezizomycotina</taxon>
        <taxon>Sordariomycetes</taxon>
        <taxon>Hypocreomycetidae</taxon>
        <taxon>Microascales</taxon>
        <taxon>Ceratocystidaceae</taxon>
        <taxon>Ceratocystis</taxon>
    </lineage>
</organism>
<feature type="region of interest" description="Disordered" evidence="1">
    <location>
        <begin position="19"/>
        <end position="64"/>
    </location>
</feature>
<proteinExistence type="predicted"/>
<reference evidence="2 3" key="1">
    <citation type="journal article" date="2024" name="IMA Fungus">
        <title>IMA Genome - F19 : A genome assembly and annotation guide to empower mycologists, including annotated draft genome sequences of Ceratocystis pirilliformis, Diaporthe australafricana, Fusarium ophioides, Paecilomyces lecythidis, and Sporothrix stenoceras.</title>
        <authorList>
            <person name="Aylward J."/>
            <person name="Wilson A.M."/>
            <person name="Visagie C.M."/>
            <person name="Spraker J."/>
            <person name="Barnes I."/>
            <person name="Buitendag C."/>
            <person name="Ceriani C."/>
            <person name="Del Mar Angel L."/>
            <person name="du Plessis D."/>
            <person name="Fuchs T."/>
            <person name="Gasser K."/>
            <person name="Kramer D."/>
            <person name="Li W."/>
            <person name="Munsamy K."/>
            <person name="Piso A."/>
            <person name="Price J.L."/>
            <person name="Sonnekus B."/>
            <person name="Thomas C."/>
            <person name="van der Nest A."/>
            <person name="van Dijk A."/>
            <person name="van Heerden A."/>
            <person name="van Vuuren N."/>
            <person name="Yilmaz N."/>
            <person name="Duong T.A."/>
            <person name="van der Merwe N.A."/>
            <person name="Wingfield M.J."/>
            <person name="Wingfield B.D."/>
        </authorList>
    </citation>
    <scope>NUCLEOTIDE SEQUENCE [LARGE SCALE GENOMIC DNA]</scope>
    <source>
        <strain evidence="2 3">CMW 12675</strain>
    </source>
</reference>